<accession>A0A1D8TUX8</accession>
<gene>
    <name evidence="1" type="ORF">BJP34_20090</name>
</gene>
<dbReference type="AlphaFoldDB" id="A0A1D8TUX8"/>
<dbReference type="STRING" id="1458985.BJP34_20090"/>
<dbReference type="GO" id="GO:0006355">
    <property type="term" value="P:regulation of DNA-templated transcription"/>
    <property type="evidence" value="ECO:0007669"/>
    <property type="project" value="InterPro"/>
</dbReference>
<dbReference type="OrthoDB" id="490523at2"/>
<organism evidence="1 2">
    <name type="scientific">Moorena producens PAL-8-15-08-1</name>
    <dbReference type="NCBI Taxonomy" id="1458985"/>
    <lineage>
        <taxon>Bacteria</taxon>
        <taxon>Bacillati</taxon>
        <taxon>Cyanobacteriota</taxon>
        <taxon>Cyanophyceae</taxon>
        <taxon>Coleofasciculales</taxon>
        <taxon>Coleofasciculaceae</taxon>
        <taxon>Moorena</taxon>
    </lineage>
</organism>
<dbReference type="Gene3D" id="1.10.1220.10">
    <property type="entry name" value="Met repressor-like"/>
    <property type="match status" value="1"/>
</dbReference>
<dbReference type="InterPro" id="IPR013321">
    <property type="entry name" value="Arc_rbn_hlx_hlx"/>
</dbReference>
<evidence type="ECO:0000313" key="2">
    <source>
        <dbReference type="Proteomes" id="UP000177870"/>
    </source>
</evidence>
<dbReference type="Proteomes" id="UP000177870">
    <property type="component" value="Chromosome"/>
</dbReference>
<proteinExistence type="predicted"/>
<dbReference type="KEGG" id="mpro:BJP34_20090"/>
<name>A0A1D8TUX8_9CYAN</name>
<evidence type="ECO:0000313" key="1">
    <source>
        <dbReference type="EMBL" id="AOX01437.1"/>
    </source>
</evidence>
<protein>
    <submittedName>
        <fullName evidence="1">Uncharacterized protein</fullName>
    </submittedName>
</protein>
<sequence>MVHKKTDPRYALLRGHIPKHLLKRFRNYCVEHELDYSEGLEDTLTKFFNYLDSSQLSAVPVQTPTIVDLIHGWNLEELSRLSEVSVENLQAILEGNRPTDDDLIGLGVVLCKNNGEPWTTDELVEIRDRCFYGFPKLSSNNELPKIQ</sequence>
<dbReference type="EMBL" id="CP017599">
    <property type="protein sequence ID" value="AOX01437.1"/>
    <property type="molecule type" value="Genomic_DNA"/>
</dbReference>
<reference evidence="2" key="1">
    <citation type="submission" date="2016-10" db="EMBL/GenBank/DDBJ databases">
        <title>Comparative genomics uncovers the prolific and rare metabolic potential of the cyanobacterial genus Moorea.</title>
        <authorList>
            <person name="Leao T."/>
            <person name="Castelao G."/>
            <person name="Korobeynikov A."/>
            <person name="Monroe E.A."/>
            <person name="Podell S."/>
            <person name="Glukhov E."/>
            <person name="Allen E."/>
            <person name="Gerwick W.H."/>
            <person name="Gerwick L."/>
        </authorList>
    </citation>
    <scope>NUCLEOTIDE SEQUENCE [LARGE SCALE GENOMIC DNA]</scope>
    <source>
        <strain evidence="2">PAL-8-15-08-1</strain>
    </source>
</reference>
<dbReference type="RefSeq" id="WP_070393877.1">
    <property type="nucleotide sequence ID" value="NZ_CP017599.1"/>
</dbReference>